<evidence type="ECO:0000256" key="9">
    <source>
        <dbReference type="SAM" id="Phobius"/>
    </source>
</evidence>
<evidence type="ECO:0000256" key="4">
    <source>
        <dbReference type="ARBA" id="ARBA00022692"/>
    </source>
</evidence>
<dbReference type="Gene3D" id="3.40.50.300">
    <property type="entry name" value="P-loop containing nucleotide triphosphate hydrolases"/>
    <property type="match status" value="1"/>
</dbReference>
<dbReference type="PROSITE" id="PS00211">
    <property type="entry name" value="ABC_TRANSPORTER_1"/>
    <property type="match status" value="1"/>
</dbReference>
<sequence>MKNQTKSAAYMKAKKAKDFWGTTFRLVKYMSTRFWGLILTFVLVIAATIMGTIAPYILGLATTEIYRGLQEGTSLQEAGQTIQQFPIDFTLIRNILITVGIVYITQSVFQYFQSFITARIAQKTVYDMRKELKEKMSTLPIKYYDTHSNGDIMSRAINDMDQIANTLQQSLSQFIISVVQFVTVLTVMNVIDIRLTLVTIVTVPISFLLIAWVAPKSQRQFASQQRELGVLNDQVEETFSGHTIVKTYNREEDEIEKFVVQSSKLNEASWKAQFLSGIMMPLVSFSRDLGYFGVAIVGGIGVANGTVSLGNVQAFIQYVNQFSQPVRQIANLANTIQVTIASCERVFEILDEEEMEETVSGLEPKPASPYKIEFEHVQFGYGDSSEDELLMTDFNLTVNESEMIAVVGPTGAGKSTLINLLERFYDVKGGSIRYEGVDVRDIDRAELRSRFSMVLQDTWLFNGTIWDNIAYGSHDKENLTDEQILEASRAAHVDDFVRRLPDGYNTVLNEEGTNISQGQRQLITIARAFLADPDILILDEATSSVDTRTELLIQKAMENLLQDRTSFVVAHRLSTIRDADKIIVMNHGDVIETGNHDELMDQDGFYADLYNSQFQSPDEQLKAV</sequence>
<evidence type="ECO:0000256" key="1">
    <source>
        <dbReference type="ARBA" id="ARBA00004651"/>
    </source>
</evidence>
<keyword evidence="4 9" id="KW-0812">Transmembrane</keyword>
<dbReference type="Proteomes" id="UP000199081">
    <property type="component" value="Unassembled WGS sequence"/>
</dbReference>
<dbReference type="PROSITE" id="PS50893">
    <property type="entry name" value="ABC_TRANSPORTER_2"/>
    <property type="match status" value="1"/>
</dbReference>
<dbReference type="PANTHER" id="PTHR24221:SF499">
    <property type="entry name" value="FATTY ACID ABC TRANSPORTER ATP-BINDING_PERMEASE PROTEIN"/>
    <property type="match status" value="1"/>
</dbReference>
<dbReference type="FunFam" id="1.20.1560.10:FF:000011">
    <property type="entry name" value="Multidrug ABC transporter ATP-binding protein"/>
    <property type="match status" value="1"/>
</dbReference>
<dbReference type="CDD" id="cd18547">
    <property type="entry name" value="ABC_6TM_Tm288_like"/>
    <property type="match status" value="1"/>
</dbReference>
<dbReference type="SMART" id="SM00382">
    <property type="entry name" value="AAA"/>
    <property type="match status" value="1"/>
</dbReference>
<accession>A0A1H7FCK3</accession>
<evidence type="ECO:0000256" key="8">
    <source>
        <dbReference type="ARBA" id="ARBA00023136"/>
    </source>
</evidence>
<dbReference type="STRING" id="426702.SAMN04488099_101190"/>
<proteinExistence type="predicted"/>
<organism evidence="12 13">
    <name type="scientific">Alkalibacterium pelagium</name>
    <dbReference type="NCBI Taxonomy" id="426702"/>
    <lineage>
        <taxon>Bacteria</taxon>
        <taxon>Bacillati</taxon>
        <taxon>Bacillota</taxon>
        <taxon>Bacilli</taxon>
        <taxon>Lactobacillales</taxon>
        <taxon>Carnobacteriaceae</taxon>
        <taxon>Alkalibacterium</taxon>
    </lineage>
</organism>
<dbReference type="PROSITE" id="PS50929">
    <property type="entry name" value="ABC_TM1F"/>
    <property type="match status" value="1"/>
</dbReference>
<reference evidence="13" key="1">
    <citation type="submission" date="2016-10" db="EMBL/GenBank/DDBJ databases">
        <authorList>
            <person name="Varghese N."/>
            <person name="Submissions S."/>
        </authorList>
    </citation>
    <scope>NUCLEOTIDE SEQUENCE [LARGE SCALE GENOMIC DNA]</scope>
    <source>
        <strain evidence="13">DSM 19183</strain>
    </source>
</reference>
<dbReference type="InterPro" id="IPR017871">
    <property type="entry name" value="ABC_transporter-like_CS"/>
</dbReference>
<dbReference type="GO" id="GO:0016887">
    <property type="term" value="F:ATP hydrolysis activity"/>
    <property type="evidence" value="ECO:0007669"/>
    <property type="project" value="InterPro"/>
</dbReference>
<dbReference type="EMBL" id="FNZU01000001">
    <property type="protein sequence ID" value="SEK20975.1"/>
    <property type="molecule type" value="Genomic_DNA"/>
</dbReference>
<protein>
    <submittedName>
        <fullName evidence="12">ATP-binding cassette, subfamily B</fullName>
    </submittedName>
</protein>
<evidence type="ECO:0000259" key="10">
    <source>
        <dbReference type="PROSITE" id="PS50893"/>
    </source>
</evidence>
<dbReference type="Pfam" id="PF00664">
    <property type="entry name" value="ABC_membrane"/>
    <property type="match status" value="1"/>
</dbReference>
<evidence type="ECO:0000256" key="2">
    <source>
        <dbReference type="ARBA" id="ARBA00022448"/>
    </source>
</evidence>
<dbReference type="RefSeq" id="WP_091478351.1">
    <property type="nucleotide sequence ID" value="NZ_BJYC01000001.1"/>
</dbReference>
<dbReference type="SUPFAM" id="SSF52540">
    <property type="entry name" value="P-loop containing nucleoside triphosphate hydrolases"/>
    <property type="match status" value="1"/>
</dbReference>
<evidence type="ECO:0000256" key="3">
    <source>
        <dbReference type="ARBA" id="ARBA00022475"/>
    </source>
</evidence>
<feature type="domain" description="ABC transporter" evidence="10">
    <location>
        <begin position="372"/>
        <end position="612"/>
    </location>
</feature>
<feature type="transmembrane region" description="Helical" evidence="9">
    <location>
        <begin position="289"/>
        <end position="310"/>
    </location>
</feature>
<evidence type="ECO:0000256" key="7">
    <source>
        <dbReference type="ARBA" id="ARBA00022989"/>
    </source>
</evidence>
<dbReference type="GO" id="GO:0005886">
    <property type="term" value="C:plasma membrane"/>
    <property type="evidence" value="ECO:0007669"/>
    <property type="project" value="UniProtKB-SubCell"/>
</dbReference>
<feature type="transmembrane region" description="Helical" evidence="9">
    <location>
        <begin position="197"/>
        <end position="214"/>
    </location>
</feature>
<dbReference type="InterPro" id="IPR003593">
    <property type="entry name" value="AAA+_ATPase"/>
</dbReference>
<evidence type="ECO:0000259" key="11">
    <source>
        <dbReference type="PROSITE" id="PS50929"/>
    </source>
</evidence>
<feature type="domain" description="ABC transmembrane type-1" evidence="11">
    <location>
        <begin position="38"/>
        <end position="337"/>
    </location>
</feature>
<keyword evidence="7 9" id="KW-1133">Transmembrane helix</keyword>
<dbReference type="AlphaFoldDB" id="A0A1H7FCK3"/>
<dbReference type="Pfam" id="PF00005">
    <property type="entry name" value="ABC_tran"/>
    <property type="match status" value="1"/>
</dbReference>
<keyword evidence="2" id="KW-0813">Transport</keyword>
<comment type="subcellular location">
    <subcellularLocation>
        <location evidence="1">Cell membrane</location>
        <topology evidence="1">Multi-pass membrane protein</topology>
    </subcellularLocation>
</comment>
<dbReference type="InterPro" id="IPR027417">
    <property type="entry name" value="P-loop_NTPase"/>
</dbReference>
<dbReference type="FunFam" id="3.40.50.300:FF:000287">
    <property type="entry name" value="Multidrug ABC transporter ATP-binding protein"/>
    <property type="match status" value="1"/>
</dbReference>
<dbReference type="InterPro" id="IPR036640">
    <property type="entry name" value="ABC1_TM_sf"/>
</dbReference>
<keyword evidence="13" id="KW-1185">Reference proteome</keyword>
<dbReference type="SUPFAM" id="SSF90123">
    <property type="entry name" value="ABC transporter transmembrane region"/>
    <property type="match status" value="1"/>
</dbReference>
<keyword evidence="5" id="KW-0547">Nucleotide-binding</keyword>
<name>A0A1H7FCK3_9LACT</name>
<gene>
    <name evidence="12" type="ORF">SAMN04488099_101190</name>
</gene>
<dbReference type="InterPro" id="IPR003439">
    <property type="entry name" value="ABC_transporter-like_ATP-bd"/>
</dbReference>
<dbReference type="OrthoDB" id="9770415at2"/>
<keyword evidence="8 9" id="KW-0472">Membrane</keyword>
<keyword evidence="3" id="KW-1003">Cell membrane</keyword>
<evidence type="ECO:0000256" key="6">
    <source>
        <dbReference type="ARBA" id="ARBA00022840"/>
    </source>
</evidence>
<evidence type="ECO:0000256" key="5">
    <source>
        <dbReference type="ARBA" id="ARBA00022741"/>
    </source>
</evidence>
<evidence type="ECO:0000313" key="13">
    <source>
        <dbReference type="Proteomes" id="UP000199081"/>
    </source>
</evidence>
<dbReference type="InterPro" id="IPR011527">
    <property type="entry name" value="ABC1_TM_dom"/>
</dbReference>
<keyword evidence="6 12" id="KW-0067">ATP-binding</keyword>
<evidence type="ECO:0000313" key="12">
    <source>
        <dbReference type="EMBL" id="SEK20975.1"/>
    </source>
</evidence>
<dbReference type="InterPro" id="IPR039421">
    <property type="entry name" value="Type_1_exporter"/>
</dbReference>
<dbReference type="Gene3D" id="1.20.1560.10">
    <property type="entry name" value="ABC transporter type 1, transmembrane domain"/>
    <property type="match status" value="1"/>
</dbReference>
<feature type="transmembrane region" description="Helical" evidence="9">
    <location>
        <begin position="171"/>
        <end position="191"/>
    </location>
</feature>
<feature type="transmembrane region" description="Helical" evidence="9">
    <location>
        <begin position="34"/>
        <end position="58"/>
    </location>
</feature>
<dbReference type="GO" id="GO:0005524">
    <property type="term" value="F:ATP binding"/>
    <property type="evidence" value="ECO:0007669"/>
    <property type="project" value="UniProtKB-KW"/>
</dbReference>
<dbReference type="GO" id="GO:0140359">
    <property type="term" value="F:ABC-type transporter activity"/>
    <property type="evidence" value="ECO:0007669"/>
    <property type="project" value="InterPro"/>
</dbReference>
<feature type="transmembrane region" description="Helical" evidence="9">
    <location>
        <begin position="91"/>
        <end position="112"/>
    </location>
</feature>
<dbReference type="PANTHER" id="PTHR24221">
    <property type="entry name" value="ATP-BINDING CASSETTE SUB-FAMILY B"/>
    <property type="match status" value="1"/>
</dbReference>